<reference evidence="11 12" key="1">
    <citation type="submission" date="2017-11" db="EMBL/GenBank/DDBJ databases">
        <title>Isolation and Characterization of Methanogenic Archaea from Saline Meromictic Lake at Siberia.</title>
        <authorList>
            <person name="Shen Y."/>
            <person name="Huang H.-H."/>
            <person name="Lai M.-C."/>
            <person name="Chen S.-C."/>
        </authorList>
    </citation>
    <scope>NUCLEOTIDE SEQUENCE [LARGE SCALE GENOMIC DNA]</scope>
    <source>
        <strain evidence="11 12">SY-01</strain>
    </source>
</reference>
<evidence type="ECO:0000313" key="12">
    <source>
        <dbReference type="Proteomes" id="UP000297295"/>
    </source>
</evidence>
<comment type="catalytic activity">
    <reaction evidence="10">
        <text>L-threonyl-[protein] + FAD = FMN-L-threonyl-[protein] + AMP + H(+)</text>
        <dbReference type="Rhea" id="RHEA:36847"/>
        <dbReference type="Rhea" id="RHEA-COMP:11060"/>
        <dbReference type="Rhea" id="RHEA-COMP:11061"/>
        <dbReference type="ChEBI" id="CHEBI:15378"/>
        <dbReference type="ChEBI" id="CHEBI:30013"/>
        <dbReference type="ChEBI" id="CHEBI:57692"/>
        <dbReference type="ChEBI" id="CHEBI:74257"/>
        <dbReference type="ChEBI" id="CHEBI:456215"/>
        <dbReference type="EC" id="2.7.1.180"/>
    </reaction>
</comment>
<evidence type="ECO:0000256" key="3">
    <source>
        <dbReference type="ARBA" id="ARBA00016337"/>
    </source>
</evidence>
<sequence length="340" mass="37411">MMYKTVAVVLIAVFTVLLMINYAPGTAEDEEETGHLYSTTRILMDTTVTISVLSSGEDEARASIEKAFEKIQYVDNLMNNYENSSELSLLNEQGTLNNTNPDLIYVINKSKYYSESSQGAFDISIFPILELWKSKFSPGGTYEAPTEEEINETLELVDYSSIRIEDSNITLDKEGMMLTLGGVAKGYAVDLAIRSLRDDGVEAGFVNAGGDGKYIGHKQVGVPWKVGLQNPDRTEEAIVVMEMEDMAVATSGNYERYFNDAAKVSHISDPRTGYPSQDLISVTVITESAMDADAFATAVFVMGEDDGLEMVERLDGVECLIITSDKRLIRSGGFAEYESI</sequence>
<accession>A0A4E0QBE9</accession>
<dbReference type="Proteomes" id="UP000297295">
    <property type="component" value="Unassembled WGS sequence"/>
</dbReference>
<evidence type="ECO:0000256" key="7">
    <source>
        <dbReference type="ARBA" id="ARBA00022827"/>
    </source>
</evidence>
<protein>
    <recommendedName>
        <fullName evidence="3">FAD:protein FMN transferase</fullName>
        <ecNumber evidence="2">2.7.1.180</ecNumber>
    </recommendedName>
    <alternativeName>
        <fullName evidence="9">Flavin transferase</fullName>
    </alternativeName>
</protein>
<keyword evidence="4" id="KW-0285">Flavoprotein</keyword>
<dbReference type="InterPro" id="IPR024932">
    <property type="entry name" value="ApbE"/>
</dbReference>
<dbReference type="OrthoDB" id="176613at2157"/>
<dbReference type="SUPFAM" id="SSF143631">
    <property type="entry name" value="ApbE-like"/>
    <property type="match status" value="1"/>
</dbReference>
<evidence type="ECO:0000256" key="1">
    <source>
        <dbReference type="ARBA" id="ARBA00001946"/>
    </source>
</evidence>
<evidence type="ECO:0000256" key="10">
    <source>
        <dbReference type="ARBA" id="ARBA00048540"/>
    </source>
</evidence>
<keyword evidence="12" id="KW-1185">Reference proteome</keyword>
<comment type="caution">
    <text evidence="11">The sequence shown here is derived from an EMBL/GenBank/DDBJ whole genome shotgun (WGS) entry which is preliminary data.</text>
</comment>
<evidence type="ECO:0000256" key="9">
    <source>
        <dbReference type="ARBA" id="ARBA00031306"/>
    </source>
</evidence>
<proteinExistence type="predicted"/>
<evidence type="ECO:0000313" key="11">
    <source>
        <dbReference type="EMBL" id="TGC09854.1"/>
    </source>
</evidence>
<dbReference type="GO" id="GO:0016740">
    <property type="term" value="F:transferase activity"/>
    <property type="evidence" value="ECO:0007669"/>
    <property type="project" value="UniProtKB-KW"/>
</dbReference>
<dbReference type="EMBL" id="PGGK01000004">
    <property type="protein sequence ID" value="TGC09854.1"/>
    <property type="molecule type" value="Genomic_DNA"/>
</dbReference>
<dbReference type="EC" id="2.7.1.180" evidence="2"/>
<evidence type="ECO:0000256" key="4">
    <source>
        <dbReference type="ARBA" id="ARBA00022630"/>
    </source>
</evidence>
<keyword evidence="6" id="KW-0479">Metal-binding</keyword>
<evidence type="ECO:0000256" key="5">
    <source>
        <dbReference type="ARBA" id="ARBA00022679"/>
    </source>
</evidence>
<dbReference type="GO" id="GO:0046872">
    <property type="term" value="F:metal ion binding"/>
    <property type="evidence" value="ECO:0007669"/>
    <property type="project" value="UniProtKB-KW"/>
</dbReference>
<dbReference type="Pfam" id="PF02424">
    <property type="entry name" value="ApbE"/>
    <property type="match status" value="1"/>
</dbReference>
<evidence type="ECO:0000256" key="2">
    <source>
        <dbReference type="ARBA" id="ARBA00011955"/>
    </source>
</evidence>
<evidence type="ECO:0000256" key="6">
    <source>
        <dbReference type="ARBA" id="ARBA00022723"/>
    </source>
</evidence>
<dbReference type="InterPro" id="IPR003374">
    <property type="entry name" value="ApbE-like_sf"/>
</dbReference>
<dbReference type="PANTHER" id="PTHR30040:SF2">
    <property type="entry name" value="FAD:PROTEIN FMN TRANSFERASE"/>
    <property type="match status" value="1"/>
</dbReference>
<dbReference type="PIRSF" id="PIRSF006268">
    <property type="entry name" value="ApbE"/>
    <property type="match status" value="1"/>
</dbReference>
<keyword evidence="7" id="KW-0274">FAD</keyword>
<keyword evidence="8" id="KW-0460">Magnesium</keyword>
<keyword evidence="5 11" id="KW-0808">Transferase</keyword>
<gene>
    <name evidence="11" type="ORF">CUN85_04690</name>
</gene>
<dbReference type="RefSeq" id="WP_135389179.1">
    <property type="nucleotide sequence ID" value="NZ_PGGK01000004.1"/>
</dbReference>
<dbReference type="PANTHER" id="PTHR30040">
    <property type="entry name" value="THIAMINE BIOSYNTHESIS LIPOPROTEIN APBE"/>
    <property type="match status" value="1"/>
</dbReference>
<comment type="cofactor">
    <cofactor evidence="1">
        <name>Mg(2+)</name>
        <dbReference type="ChEBI" id="CHEBI:18420"/>
    </cofactor>
</comment>
<dbReference type="AlphaFoldDB" id="A0A4E0QBE9"/>
<organism evidence="11 12">
    <name type="scientific">Methanolobus halotolerans</name>
    <dbReference type="NCBI Taxonomy" id="2052935"/>
    <lineage>
        <taxon>Archaea</taxon>
        <taxon>Methanobacteriati</taxon>
        <taxon>Methanobacteriota</taxon>
        <taxon>Stenosarchaea group</taxon>
        <taxon>Methanomicrobia</taxon>
        <taxon>Methanosarcinales</taxon>
        <taxon>Methanosarcinaceae</taxon>
        <taxon>Methanolobus</taxon>
    </lineage>
</organism>
<dbReference type="Gene3D" id="3.10.520.10">
    <property type="entry name" value="ApbE-like domains"/>
    <property type="match status" value="1"/>
</dbReference>
<name>A0A4E0QBE9_9EURY</name>
<evidence type="ECO:0000256" key="8">
    <source>
        <dbReference type="ARBA" id="ARBA00022842"/>
    </source>
</evidence>